<sequence length="296" mass="30861">TGPPAVGPAAELAAVLADARRLRTEHATAAGLAATRIRAATDPPYREPGLLARLRGEARRWIDRHTDVLTAVSRGLRGVSAVLGTLSLVPGFQFLAPVAVVAGVAAVAVDTAVLVATGGGSWGTIAVDAALAALPTGPVSRAIRTVPGVAAGLRTVNRTIPAGVRGWVFRAAGNLPEGVTADQLAAAAARIRSGARDLTGDVVVQGSRAGHSARAGSDVDFGLRVPPERYDELVRECFSQPGEARTNAVERGRIFWRRAGLKDLHDALQADLGRKVDLAIIKRGGMFDNEPWLRVP</sequence>
<name>A0A6J4JTK9_9ACTN</name>
<accession>A0A6J4JTK9</accession>
<evidence type="ECO:0008006" key="2">
    <source>
        <dbReference type="Google" id="ProtNLM"/>
    </source>
</evidence>
<gene>
    <name evidence="1" type="ORF">AVDCRST_MAG41-4086</name>
</gene>
<protein>
    <recommendedName>
        <fullName evidence="2">Polymerase nucleotidyl transferase domain-containing protein</fullName>
    </recommendedName>
</protein>
<organism evidence="1">
    <name type="scientific">uncultured Mycobacteriales bacterium</name>
    <dbReference type="NCBI Taxonomy" id="581187"/>
    <lineage>
        <taxon>Bacteria</taxon>
        <taxon>Bacillati</taxon>
        <taxon>Actinomycetota</taxon>
        <taxon>Actinomycetes</taxon>
        <taxon>Mycobacteriales</taxon>
        <taxon>environmental samples</taxon>
    </lineage>
</organism>
<dbReference type="EMBL" id="CADCTP010000388">
    <property type="protein sequence ID" value="CAA9287185.1"/>
    <property type="molecule type" value="Genomic_DNA"/>
</dbReference>
<dbReference type="AlphaFoldDB" id="A0A6J4JTK9"/>
<evidence type="ECO:0000313" key="1">
    <source>
        <dbReference type="EMBL" id="CAA9287185.1"/>
    </source>
</evidence>
<proteinExistence type="predicted"/>
<feature type="non-terminal residue" evidence="1">
    <location>
        <position position="1"/>
    </location>
</feature>
<reference evidence="1" key="1">
    <citation type="submission" date="2020-02" db="EMBL/GenBank/DDBJ databases">
        <authorList>
            <person name="Meier V. D."/>
        </authorList>
    </citation>
    <scope>NUCLEOTIDE SEQUENCE</scope>
    <source>
        <strain evidence="1">AVDCRST_MAG41</strain>
    </source>
</reference>